<dbReference type="PANTHER" id="PTHR48079">
    <property type="entry name" value="PROTEIN YEEZ"/>
    <property type="match status" value="1"/>
</dbReference>
<organism evidence="2 3">
    <name type="scientific">Cavenderia fasciculata</name>
    <name type="common">Slime mold</name>
    <name type="synonym">Dictyostelium fasciculatum</name>
    <dbReference type="NCBI Taxonomy" id="261658"/>
    <lineage>
        <taxon>Eukaryota</taxon>
        <taxon>Amoebozoa</taxon>
        <taxon>Evosea</taxon>
        <taxon>Eumycetozoa</taxon>
        <taxon>Dictyostelia</taxon>
        <taxon>Acytosteliales</taxon>
        <taxon>Cavenderiaceae</taxon>
        <taxon>Cavenderia</taxon>
    </lineage>
</organism>
<dbReference type="InterPro" id="IPR036291">
    <property type="entry name" value="NAD(P)-bd_dom_sf"/>
</dbReference>
<dbReference type="Proteomes" id="UP000007797">
    <property type="component" value="Unassembled WGS sequence"/>
</dbReference>
<dbReference type="GO" id="GO:0005737">
    <property type="term" value="C:cytoplasm"/>
    <property type="evidence" value="ECO:0007669"/>
    <property type="project" value="TreeGrafter"/>
</dbReference>
<feature type="domain" description="NAD-dependent epimerase/dehydratase" evidence="1">
    <location>
        <begin position="4"/>
        <end position="130"/>
    </location>
</feature>
<accession>F4Q5Z4</accession>
<proteinExistence type="predicted"/>
<keyword evidence="3" id="KW-1185">Reference proteome</keyword>
<dbReference type="PANTHER" id="PTHR48079:SF3">
    <property type="entry name" value="NAD-DEPENDENT EPIMERASE_DEHYDRATASE DOMAIN-CONTAINING PROTEIN"/>
    <property type="match status" value="1"/>
</dbReference>
<dbReference type="OrthoDB" id="9992820at2759"/>
<dbReference type="OMA" id="AWRPAHE"/>
<reference evidence="3" key="1">
    <citation type="journal article" date="2011" name="Genome Res.">
        <title>Phylogeny-wide analysis of social amoeba genomes highlights ancient origins for complex intercellular communication.</title>
        <authorList>
            <person name="Heidel A.J."/>
            <person name="Lawal H.M."/>
            <person name="Felder M."/>
            <person name="Schilde C."/>
            <person name="Helps N.R."/>
            <person name="Tunggal B."/>
            <person name="Rivero F."/>
            <person name="John U."/>
            <person name="Schleicher M."/>
            <person name="Eichinger L."/>
            <person name="Platzer M."/>
            <person name="Noegel A.A."/>
            <person name="Schaap P."/>
            <person name="Gloeckner G."/>
        </authorList>
    </citation>
    <scope>NUCLEOTIDE SEQUENCE [LARGE SCALE GENOMIC DNA]</scope>
    <source>
        <strain evidence="3">SH3</strain>
    </source>
</reference>
<dbReference type="Gene3D" id="3.40.50.720">
    <property type="entry name" value="NAD(P)-binding Rossmann-like Domain"/>
    <property type="match status" value="1"/>
</dbReference>
<dbReference type="EMBL" id="GL883021">
    <property type="protein sequence ID" value="EGG17403.1"/>
    <property type="molecule type" value="Genomic_DNA"/>
</dbReference>
<dbReference type="InterPro" id="IPR001509">
    <property type="entry name" value="Epimerase_deHydtase"/>
</dbReference>
<dbReference type="STRING" id="1054147.F4Q5Z4"/>
<evidence type="ECO:0000313" key="2">
    <source>
        <dbReference type="EMBL" id="EGG17403.1"/>
    </source>
</evidence>
<name>F4Q5Z4_CACFS</name>
<evidence type="ECO:0000313" key="3">
    <source>
        <dbReference type="Proteomes" id="UP000007797"/>
    </source>
</evidence>
<sequence length="304" mass="33122">MSSVLVLGSTGSVGLAVATSFVKEGYRVYGVTRTQAKAALLFSNQITPIVVGDIKETDKWTGIAEKVDIIVEAVNEIADQKAQFVVYQAIKTVVDKSAKNSKLVFYTSGASVYGEVLDGAITENTPYNPHPFLVERAGLQRDYEKLGAVIVQPSFVTPSIVPYYNQLISAAKDGVITTSGTVNQYHGYVHPQDLANFYVLAAKNGTDAVRGQVFIVNAYNESVSDLLLEFAKAQGLGQTLTKVQFVKPADLLSEFVGISQKVSSAKAHNVLGWYPKQLPIVENAKIYLQTWANEKAKYDDYNHA</sequence>
<dbReference type="SUPFAM" id="SSF51735">
    <property type="entry name" value="NAD(P)-binding Rossmann-fold domains"/>
    <property type="match status" value="1"/>
</dbReference>
<evidence type="ECO:0000259" key="1">
    <source>
        <dbReference type="Pfam" id="PF01370"/>
    </source>
</evidence>
<dbReference type="KEGG" id="dfa:DFA_08398"/>
<protein>
    <recommendedName>
        <fullName evidence="1">NAD-dependent epimerase/dehydratase domain-containing protein</fullName>
    </recommendedName>
</protein>
<dbReference type="RefSeq" id="XP_004355887.1">
    <property type="nucleotide sequence ID" value="XM_004355834.1"/>
</dbReference>
<dbReference type="InterPro" id="IPR051783">
    <property type="entry name" value="NAD(P)-dependent_oxidoreduct"/>
</dbReference>
<dbReference type="AlphaFoldDB" id="F4Q5Z4"/>
<dbReference type="GO" id="GO:0004029">
    <property type="term" value="F:aldehyde dehydrogenase (NAD+) activity"/>
    <property type="evidence" value="ECO:0007669"/>
    <property type="project" value="TreeGrafter"/>
</dbReference>
<gene>
    <name evidence="2" type="ORF">DFA_08398</name>
</gene>
<dbReference type="GeneID" id="14868669"/>
<dbReference type="Pfam" id="PF01370">
    <property type="entry name" value="Epimerase"/>
    <property type="match status" value="1"/>
</dbReference>